<accession>A0A2M8LZN2</accession>
<dbReference type="RefSeq" id="WP_100201943.1">
    <property type="nucleotide sequence ID" value="NZ_PGGW01000040.1"/>
</dbReference>
<feature type="region of interest" description="Disordered" evidence="1">
    <location>
        <begin position="309"/>
        <end position="342"/>
    </location>
</feature>
<feature type="chain" id="PRO_5014708571" evidence="2">
    <location>
        <begin position="25"/>
        <end position="447"/>
    </location>
</feature>
<proteinExistence type="predicted"/>
<comment type="caution">
    <text evidence="3">The sequence shown here is derived from an EMBL/GenBank/DDBJ whole genome shotgun (WGS) entry which is preliminary data.</text>
</comment>
<feature type="compositionally biased region" description="Acidic residues" evidence="1">
    <location>
        <begin position="223"/>
        <end position="233"/>
    </location>
</feature>
<evidence type="ECO:0000256" key="1">
    <source>
        <dbReference type="SAM" id="MobiDB-lite"/>
    </source>
</evidence>
<keyword evidence="4" id="KW-1185">Reference proteome</keyword>
<reference evidence="3 4" key="1">
    <citation type="submission" date="2017-11" db="EMBL/GenBank/DDBJ databases">
        <title>Streptomyces carmine sp. nov., a novel actinomycete isolated from Sophora alopecuroides in Xinjiang, China.</title>
        <authorList>
            <person name="Wang Y."/>
            <person name="Luo X."/>
            <person name="Wan C."/>
            <person name="Zhang L."/>
        </authorList>
    </citation>
    <scope>NUCLEOTIDE SEQUENCE [LARGE SCALE GENOMIC DNA]</scope>
    <source>
        <strain evidence="3 4">TRM SA0054</strain>
    </source>
</reference>
<feature type="compositionally biased region" description="Low complexity" evidence="1">
    <location>
        <begin position="319"/>
        <end position="329"/>
    </location>
</feature>
<dbReference type="EMBL" id="PGGW01000040">
    <property type="protein sequence ID" value="PJE97401.1"/>
    <property type="molecule type" value="Genomic_DNA"/>
</dbReference>
<organism evidence="3 4">
    <name type="scientific">Streptomyces carminius</name>
    <dbReference type="NCBI Taxonomy" id="2665496"/>
    <lineage>
        <taxon>Bacteria</taxon>
        <taxon>Bacillati</taxon>
        <taxon>Actinomycetota</taxon>
        <taxon>Actinomycetes</taxon>
        <taxon>Kitasatosporales</taxon>
        <taxon>Streptomycetaceae</taxon>
        <taxon>Streptomyces</taxon>
    </lineage>
</organism>
<protein>
    <submittedName>
        <fullName evidence="3">Uncharacterized protein</fullName>
    </submittedName>
</protein>
<name>A0A2M8LZN2_9ACTN</name>
<keyword evidence="2" id="KW-0732">Signal</keyword>
<evidence type="ECO:0000313" key="4">
    <source>
        <dbReference type="Proteomes" id="UP000230407"/>
    </source>
</evidence>
<dbReference type="Proteomes" id="UP000230407">
    <property type="component" value="Unassembled WGS sequence"/>
</dbReference>
<sequence length="447" mass="48370">MRPLWRRKRALALVACAVVTTAVAATVVVRAESAERAERHAEQLDANRARAQKACAGLLPAEHLAAFLPEDSAARTEEYGTLLDPGQESRALADCLLGWEGGEQVRLRVAPWSPEDEEPADDMYRWLFPYRLPDGFSGVSDREGAEASLRVPCPDGPPGRLRLGTDLKVSVGMPVHRGEGEYSPSGKNRTLLADWAVRVADWVGERQGCGTQPLGDLPPAPDPEGDEETETEEPDTRESRGTGLCAWLDPAAMGHVPDGLWDVSGDPSFDAARGECRAYLEVGAGEKEIKGVSAASASGVAARRFYQTGEADPYDDSSRSPGPARAPEPGGRHTGTWGDFTPAPVNEDTLPSLALWAESVCDGGQTFHRVTVTPEFGYRLDQGDTIEDPGYRPDADLDRETRRKMSEEAEAVLDRYLQAPGGWPERAGCRDTTVLGEVEEWRIPVGG</sequence>
<gene>
    <name evidence="3" type="ORF">CUT44_11980</name>
</gene>
<feature type="region of interest" description="Disordered" evidence="1">
    <location>
        <begin position="207"/>
        <end position="242"/>
    </location>
</feature>
<dbReference type="AlphaFoldDB" id="A0A2M8LZN2"/>
<feature type="signal peptide" evidence="2">
    <location>
        <begin position="1"/>
        <end position="24"/>
    </location>
</feature>
<evidence type="ECO:0000256" key="2">
    <source>
        <dbReference type="SAM" id="SignalP"/>
    </source>
</evidence>
<evidence type="ECO:0000313" key="3">
    <source>
        <dbReference type="EMBL" id="PJE97401.1"/>
    </source>
</evidence>